<evidence type="ECO:0000313" key="2">
    <source>
        <dbReference type="Proteomes" id="UP000262954"/>
    </source>
</evidence>
<reference evidence="1 2" key="1">
    <citation type="journal article" date="2018" name="Nat. Biotechnol.">
        <title>A standardized bacterial taxonomy based on genome phylogeny substantially revises the tree of life.</title>
        <authorList>
            <person name="Parks D.H."/>
            <person name="Chuvochina M."/>
            <person name="Waite D.W."/>
            <person name="Rinke C."/>
            <person name="Skarshewski A."/>
            <person name="Chaumeil P.A."/>
            <person name="Hugenholtz P."/>
        </authorList>
    </citation>
    <scope>NUCLEOTIDE SEQUENCE [LARGE SCALE GENOMIC DNA]</scope>
    <source>
        <strain evidence="1">UBA11482</strain>
    </source>
</reference>
<proteinExistence type="predicted"/>
<dbReference type="Proteomes" id="UP000262954">
    <property type="component" value="Unassembled WGS sequence"/>
</dbReference>
<evidence type="ECO:0000313" key="1">
    <source>
        <dbReference type="EMBL" id="HBJ09034.1"/>
    </source>
</evidence>
<evidence type="ECO:0008006" key="3">
    <source>
        <dbReference type="Google" id="ProtNLM"/>
    </source>
</evidence>
<gene>
    <name evidence="1" type="ORF">DDY73_08510</name>
</gene>
<dbReference type="EMBL" id="DNWC01000108">
    <property type="protein sequence ID" value="HBJ09034.1"/>
    <property type="molecule type" value="Genomic_DNA"/>
</dbReference>
<dbReference type="AlphaFoldDB" id="A0A354M3E5"/>
<sequence length="82" mass="9748">MKLNRDRFEIFAKEQGYKDGVELFETLGYSADEYEYYADGEYIDREMLLDLYIKLGASNVLDFIEFGSGYEWENNIDLFDEI</sequence>
<comment type="caution">
    <text evidence="1">The sequence shown here is derived from an EMBL/GenBank/DDBJ whole genome shotgun (WGS) entry which is preliminary data.</text>
</comment>
<accession>A0A354M3E5</accession>
<name>A0A354M3E5_9BACT</name>
<organism evidence="1 2">
    <name type="scientific">Coprobacter fastidiosus</name>
    <dbReference type="NCBI Taxonomy" id="1099853"/>
    <lineage>
        <taxon>Bacteria</taxon>
        <taxon>Pseudomonadati</taxon>
        <taxon>Bacteroidota</taxon>
        <taxon>Bacteroidia</taxon>
        <taxon>Bacteroidales</taxon>
        <taxon>Barnesiellaceae</taxon>
        <taxon>Coprobacter</taxon>
    </lineage>
</organism>
<protein>
    <recommendedName>
        <fullName evidence="3">XRE family transcriptional regulator</fullName>
    </recommendedName>
</protein>